<dbReference type="GO" id="GO:0016740">
    <property type="term" value="F:transferase activity"/>
    <property type="evidence" value="ECO:0007669"/>
    <property type="project" value="UniProtKB-ARBA"/>
</dbReference>
<evidence type="ECO:0000256" key="5">
    <source>
        <dbReference type="ARBA" id="ARBA00022741"/>
    </source>
</evidence>
<dbReference type="FunFam" id="3.40.50.800:FF:000011">
    <property type="entry name" value="Proline--tRNA ligase"/>
    <property type="match status" value="1"/>
</dbReference>
<dbReference type="SUPFAM" id="SSF52954">
    <property type="entry name" value="Class II aaRS ABD-related"/>
    <property type="match status" value="1"/>
</dbReference>
<evidence type="ECO:0000256" key="6">
    <source>
        <dbReference type="ARBA" id="ARBA00022840"/>
    </source>
</evidence>
<comment type="caution">
    <text evidence="13">The sequence shown here is derived from an EMBL/GenBank/DDBJ whole genome shotgun (WGS) entry which is preliminary data.</text>
</comment>
<evidence type="ECO:0000256" key="3">
    <source>
        <dbReference type="ARBA" id="ARBA00022490"/>
    </source>
</evidence>
<comment type="domain">
    <text evidence="10">Consists of three domains: the N-terminal catalytic domain, the editing domain and the C-terminal anticodon-binding domain.</text>
</comment>
<dbReference type="FunFam" id="3.30.930.10:FF:000066">
    <property type="entry name" value="Proline--tRNA ligase"/>
    <property type="match status" value="1"/>
</dbReference>
<feature type="domain" description="Aminoacyl-transfer RNA synthetases class-II family profile" evidence="12">
    <location>
        <begin position="38"/>
        <end position="488"/>
    </location>
</feature>
<dbReference type="HAMAP" id="MF_01569">
    <property type="entry name" value="Pro_tRNA_synth_type1"/>
    <property type="match status" value="1"/>
</dbReference>
<evidence type="ECO:0000313" key="13">
    <source>
        <dbReference type="EMBL" id="MBB6734816.1"/>
    </source>
</evidence>
<keyword evidence="3 10" id="KW-0963">Cytoplasm</keyword>
<keyword evidence="7 10" id="KW-0648">Protein biosynthesis</keyword>
<reference evidence="13 14" key="1">
    <citation type="submission" date="2020-08" db="EMBL/GenBank/DDBJ databases">
        <title>Cohnella phylogeny.</title>
        <authorList>
            <person name="Dunlap C."/>
        </authorList>
    </citation>
    <scope>NUCLEOTIDE SEQUENCE [LARGE SCALE GENOMIC DNA]</scope>
    <source>
        <strain evidence="13 14">CBP 2801</strain>
    </source>
</reference>
<dbReference type="InterPro" id="IPR002316">
    <property type="entry name" value="Pro-tRNA-ligase_IIa"/>
</dbReference>
<protein>
    <recommendedName>
        <fullName evidence="10">Proline--tRNA ligase</fullName>
        <ecNumber evidence="10">6.1.1.15</ecNumber>
    </recommendedName>
    <alternativeName>
        <fullName evidence="10">Prolyl-tRNA synthetase</fullName>
        <shortName evidence="10">ProRS</shortName>
    </alternativeName>
</protein>
<evidence type="ECO:0000313" key="14">
    <source>
        <dbReference type="Proteomes" id="UP000564644"/>
    </source>
</evidence>
<dbReference type="InterPro" id="IPR004154">
    <property type="entry name" value="Anticodon-bd"/>
</dbReference>
<evidence type="ECO:0000256" key="9">
    <source>
        <dbReference type="ARBA" id="ARBA00047671"/>
    </source>
</evidence>
<dbReference type="InterPro" id="IPR004500">
    <property type="entry name" value="Pro-tRNA-synth_IIa_bac-type"/>
</dbReference>
<dbReference type="InterPro" id="IPR033730">
    <property type="entry name" value="ProRS_core_prok"/>
</dbReference>
<dbReference type="InterPro" id="IPR023717">
    <property type="entry name" value="Pro-tRNA-Synthase_IIa_type1"/>
</dbReference>
<dbReference type="GO" id="GO:0005829">
    <property type="term" value="C:cytosol"/>
    <property type="evidence" value="ECO:0007669"/>
    <property type="project" value="TreeGrafter"/>
</dbReference>
<dbReference type="GO" id="GO:0004827">
    <property type="term" value="F:proline-tRNA ligase activity"/>
    <property type="evidence" value="ECO:0007669"/>
    <property type="project" value="UniProtKB-UniRule"/>
</dbReference>
<dbReference type="PANTHER" id="PTHR42753">
    <property type="entry name" value="MITOCHONDRIAL RIBOSOME PROTEIN L39/PROLYL-TRNA LIGASE FAMILY MEMBER"/>
    <property type="match status" value="1"/>
</dbReference>
<dbReference type="GO" id="GO:0005524">
    <property type="term" value="F:ATP binding"/>
    <property type="evidence" value="ECO:0007669"/>
    <property type="project" value="UniProtKB-UniRule"/>
</dbReference>
<keyword evidence="8 10" id="KW-0030">Aminoacyl-tRNA synthetase</keyword>
<evidence type="ECO:0000259" key="12">
    <source>
        <dbReference type="PROSITE" id="PS50862"/>
    </source>
</evidence>
<dbReference type="Gene3D" id="3.40.50.800">
    <property type="entry name" value="Anticodon-binding domain"/>
    <property type="match status" value="1"/>
</dbReference>
<comment type="subcellular location">
    <subcellularLocation>
        <location evidence="1 10">Cytoplasm</location>
    </subcellularLocation>
</comment>
<dbReference type="RefSeq" id="WP_185132480.1">
    <property type="nucleotide sequence ID" value="NZ_JACJVO010000037.1"/>
</dbReference>
<evidence type="ECO:0000256" key="7">
    <source>
        <dbReference type="ARBA" id="ARBA00022917"/>
    </source>
</evidence>
<dbReference type="InterPro" id="IPR050062">
    <property type="entry name" value="Pro-tRNA_synthetase"/>
</dbReference>
<sequence>MRQSSLFAPTLREAPSEAEAASHRLLLRAGMIRQTAAGVYTYLPLAWRVLRKLEQIVREEMDRTGAQELRMPSLQPAELWQESGRYGAYGPELVRLRDRHDREFALGPTHEEVVTALVRDELHSYRQLPMTLYQIQTKFRDERRPRYGLLRGREFLMKDAYSFDTGWDGLGDTYRRMHEAYERIFRRCGVDVRAVEADAGAIGGEGGTHEFMALADIGEDTIATCSHCGYAANLEKAEARAAVPEKEEPEEGELEERKPEKKEPEEGKAAKPAPAAEKIHTPGSRTVEQLAEAAGARAQDIIKTIVALADGKAVAILVRGDHEVSEIKVRSRLGAASLELADPETVARLTGCPVGYLGPVGMKLPLLVDHAVAAMNLGIAGAGEPDWHLRNVRPGRDFPLDAVGDFRQAQAGDACPRCDEGSLRFYRGIEVGQIFKLGTKYSAKLNAVFTNPEGQVEPVLMGCYGIGVSRLLSAVAEQHHDEAGLIWPWAVAPFHVHVVPVSVRDEVQMAAAESLYRTLTDSGVEVLMDDREERPGVKFKDADLLGIPIRIVIGKQAGEGLVEYKERNQAESAVVTAEEAADRIQARRNVS</sequence>
<organism evidence="13 14">
    <name type="scientific">Cohnella zeiphila</name>
    <dbReference type="NCBI Taxonomy" id="2761120"/>
    <lineage>
        <taxon>Bacteria</taxon>
        <taxon>Bacillati</taxon>
        <taxon>Bacillota</taxon>
        <taxon>Bacilli</taxon>
        <taxon>Bacillales</taxon>
        <taxon>Paenibacillaceae</taxon>
        <taxon>Cohnella</taxon>
    </lineage>
</organism>
<accession>A0A7X0SRV2</accession>
<dbReference type="NCBIfam" id="NF006625">
    <property type="entry name" value="PRK09194.1"/>
    <property type="match status" value="1"/>
</dbReference>
<dbReference type="Pfam" id="PF03129">
    <property type="entry name" value="HGTP_anticodon"/>
    <property type="match status" value="1"/>
</dbReference>
<dbReference type="InterPro" id="IPR007214">
    <property type="entry name" value="YbaK/aa-tRNA-synth-assoc-dom"/>
</dbReference>
<evidence type="ECO:0000256" key="8">
    <source>
        <dbReference type="ARBA" id="ARBA00023146"/>
    </source>
</evidence>
<dbReference type="InterPro" id="IPR036621">
    <property type="entry name" value="Anticodon-bd_dom_sf"/>
</dbReference>
<dbReference type="GO" id="GO:0006433">
    <property type="term" value="P:prolyl-tRNA aminoacylation"/>
    <property type="evidence" value="ECO:0007669"/>
    <property type="project" value="UniProtKB-UniRule"/>
</dbReference>
<evidence type="ECO:0000256" key="11">
    <source>
        <dbReference type="SAM" id="MobiDB-lite"/>
    </source>
</evidence>
<keyword evidence="4 10" id="KW-0436">Ligase</keyword>
<dbReference type="EC" id="6.1.1.15" evidence="10"/>
<proteinExistence type="inferred from homology"/>
<dbReference type="GO" id="GO:0140096">
    <property type="term" value="F:catalytic activity, acting on a protein"/>
    <property type="evidence" value="ECO:0007669"/>
    <property type="project" value="UniProtKB-ARBA"/>
</dbReference>
<dbReference type="InterPro" id="IPR036754">
    <property type="entry name" value="YbaK/aa-tRNA-synt-asso_dom_sf"/>
</dbReference>
<feature type="compositionally biased region" description="Basic and acidic residues" evidence="11">
    <location>
        <begin position="255"/>
        <end position="269"/>
    </location>
</feature>
<dbReference type="Gene3D" id="3.30.930.10">
    <property type="entry name" value="Bira Bifunctional Protein, Domain 2"/>
    <property type="match status" value="2"/>
</dbReference>
<comment type="subunit">
    <text evidence="2 10">Homodimer.</text>
</comment>
<dbReference type="Pfam" id="PF04073">
    <property type="entry name" value="tRNA_edit"/>
    <property type="match status" value="1"/>
</dbReference>
<dbReference type="SUPFAM" id="SSF55826">
    <property type="entry name" value="YbaK/ProRS associated domain"/>
    <property type="match status" value="1"/>
</dbReference>
<dbReference type="AlphaFoldDB" id="A0A7X0SRV2"/>
<keyword evidence="6 10" id="KW-0067">ATP-binding</keyword>
<keyword evidence="14" id="KW-1185">Reference proteome</keyword>
<dbReference type="InterPro" id="IPR045864">
    <property type="entry name" value="aa-tRNA-synth_II/BPL/LPL"/>
</dbReference>
<dbReference type="CDD" id="cd00779">
    <property type="entry name" value="ProRS_core_prok"/>
    <property type="match status" value="1"/>
</dbReference>
<dbReference type="InterPro" id="IPR002314">
    <property type="entry name" value="aa-tRNA-synt_IIb"/>
</dbReference>
<evidence type="ECO:0000256" key="2">
    <source>
        <dbReference type="ARBA" id="ARBA00011738"/>
    </source>
</evidence>
<dbReference type="CDD" id="cd04334">
    <property type="entry name" value="ProRS-INS"/>
    <property type="match status" value="1"/>
</dbReference>
<evidence type="ECO:0000256" key="10">
    <source>
        <dbReference type="HAMAP-Rule" id="MF_01569"/>
    </source>
</evidence>
<dbReference type="PROSITE" id="PS50862">
    <property type="entry name" value="AA_TRNA_LIGASE_II"/>
    <property type="match status" value="1"/>
</dbReference>
<gene>
    <name evidence="10" type="primary">proS</name>
    <name evidence="13" type="ORF">H7C18_28210</name>
</gene>
<evidence type="ECO:0000256" key="1">
    <source>
        <dbReference type="ARBA" id="ARBA00004496"/>
    </source>
</evidence>
<dbReference type="InterPro" id="IPR044140">
    <property type="entry name" value="ProRS_anticodon_short"/>
</dbReference>
<dbReference type="PANTHER" id="PTHR42753:SF2">
    <property type="entry name" value="PROLINE--TRNA LIGASE"/>
    <property type="match status" value="1"/>
</dbReference>
<feature type="region of interest" description="Disordered" evidence="11">
    <location>
        <begin position="240"/>
        <end position="280"/>
    </location>
</feature>
<comment type="catalytic activity">
    <reaction evidence="9 10">
        <text>tRNA(Pro) + L-proline + ATP = L-prolyl-tRNA(Pro) + AMP + diphosphate</text>
        <dbReference type="Rhea" id="RHEA:14305"/>
        <dbReference type="Rhea" id="RHEA-COMP:9700"/>
        <dbReference type="Rhea" id="RHEA-COMP:9702"/>
        <dbReference type="ChEBI" id="CHEBI:30616"/>
        <dbReference type="ChEBI" id="CHEBI:33019"/>
        <dbReference type="ChEBI" id="CHEBI:60039"/>
        <dbReference type="ChEBI" id="CHEBI:78442"/>
        <dbReference type="ChEBI" id="CHEBI:78532"/>
        <dbReference type="ChEBI" id="CHEBI:456215"/>
        <dbReference type="EC" id="6.1.1.15"/>
    </reaction>
</comment>
<comment type="function">
    <text evidence="10">Catalyzes the attachment of proline to tRNA(Pro) in a two-step reaction: proline is first activated by ATP to form Pro-AMP and then transferred to the acceptor end of tRNA(Pro). As ProRS can inadvertently accommodate and process non-cognate amino acids such as alanine and cysteine, to avoid such errors it has two additional distinct editing activities against alanine. One activity is designated as 'pretransfer' editing and involves the tRNA(Pro)-independent hydrolysis of activated Ala-AMP. The other activity is designated 'posttransfer' editing and involves deacylation of mischarged Ala-tRNA(Pro). The misacylated Cys-tRNA(Pro) is not edited by ProRS.</text>
</comment>
<dbReference type="CDD" id="cd00861">
    <property type="entry name" value="ProRS_anticodon_short"/>
    <property type="match status" value="1"/>
</dbReference>
<comment type="similarity">
    <text evidence="10">Belongs to the class-II aminoacyl-tRNA synthetase family. ProS type 1 subfamily.</text>
</comment>
<dbReference type="PRINTS" id="PR01046">
    <property type="entry name" value="TRNASYNTHPRO"/>
</dbReference>
<evidence type="ECO:0000256" key="4">
    <source>
        <dbReference type="ARBA" id="ARBA00022598"/>
    </source>
</evidence>
<dbReference type="Pfam" id="PF00587">
    <property type="entry name" value="tRNA-synt_2b"/>
    <property type="match status" value="1"/>
</dbReference>
<dbReference type="Proteomes" id="UP000564644">
    <property type="component" value="Unassembled WGS sequence"/>
</dbReference>
<dbReference type="InterPro" id="IPR006195">
    <property type="entry name" value="aa-tRNA-synth_II"/>
</dbReference>
<dbReference type="Gene3D" id="3.90.960.10">
    <property type="entry name" value="YbaK/aminoacyl-tRNA synthetase-associated domain"/>
    <property type="match status" value="1"/>
</dbReference>
<name>A0A7X0SRV2_9BACL</name>
<dbReference type="GO" id="GO:0002161">
    <property type="term" value="F:aminoacyl-tRNA deacylase activity"/>
    <property type="evidence" value="ECO:0007669"/>
    <property type="project" value="InterPro"/>
</dbReference>
<keyword evidence="5 10" id="KW-0547">Nucleotide-binding</keyword>
<dbReference type="NCBIfam" id="TIGR00409">
    <property type="entry name" value="proS_fam_II"/>
    <property type="match status" value="1"/>
</dbReference>
<dbReference type="SUPFAM" id="SSF55681">
    <property type="entry name" value="Class II aaRS and biotin synthetases"/>
    <property type="match status" value="1"/>
</dbReference>
<dbReference type="EMBL" id="JACJVO010000037">
    <property type="protein sequence ID" value="MBB6734816.1"/>
    <property type="molecule type" value="Genomic_DNA"/>
</dbReference>